<accession>A0A8D8QW86</accession>
<dbReference type="EMBL" id="HBUF01107909">
    <property type="protein sequence ID" value="CAG6639578.1"/>
    <property type="molecule type" value="Transcribed_RNA"/>
</dbReference>
<dbReference type="Gene3D" id="3.40.50.1110">
    <property type="entry name" value="SGNH hydrolase"/>
    <property type="match status" value="1"/>
</dbReference>
<dbReference type="PANTHER" id="PTHR11852">
    <property type="entry name" value="PLATELET-ACTIVATING FACTOR ACETYLHYDROLASE"/>
    <property type="match status" value="1"/>
</dbReference>
<organism evidence="1">
    <name type="scientific">Cacopsylla melanoneura</name>
    <dbReference type="NCBI Taxonomy" id="428564"/>
    <lineage>
        <taxon>Eukaryota</taxon>
        <taxon>Metazoa</taxon>
        <taxon>Ecdysozoa</taxon>
        <taxon>Arthropoda</taxon>
        <taxon>Hexapoda</taxon>
        <taxon>Insecta</taxon>
        <taxon>Pterygota</taxon>
        <taxon>Neoptera</taxon>
        <taxon>Paraneoptera</taxon>
        <taxon>Hemiptera</taxon>
        <taxon>Sternorrhyncha</taxon>
        <taxon>Psylloidea</taxon>
        <taxon>Psyllidae</taxon>
        <taxon>Psyllinae</taxon>
        <taxon>Cacopsylla</taxon>
    </lineage>
</organism>
<dbReference type="GO" id="GO:0016787">
    <property type="term" value="F:hydrolase activity"/>
    <property type="evidence" value="ECO:0007669"/>
    <property type="project" value="UniProtKB-KW"/>
</dbReference>
<proteinExistence type="predicted"/>
<protein>
    <submittedName>
        <fullName evidence="1">Platelet-activating factor acetylhydrolase IB subunit beta</fullName>
    </submittedName>
</protein>
<dbReference type="InterPro" id="IPR036514">
    <property type="entry name" value="SGNH_hydro_sf"/>
</dbReference>
<dbReference type="SUPFAM" id="SSF52266">
    <property type="entry name" value="SGNH hydrolase"/>
    <property type="match status" value="1"/>
</dbReference>
<reference evidence="1" key="1">
    <citation type="submission" date="2021-05" db="EMBL/GenBank/DDBJ databases">
        <authorList>
            <person name="Alioto T."/>
            <person name="Alioto T."/>
            <person name="Gomez Garrido J."/>
        </authorList>
    </citation>
    <scope>NUCLEOTIDE SEQUENCE</scope>
</reference>
<name>A0A8D8QW86_9HEMI</name>
<keyword evidence="1" id="KW-0378">Hydrolase</keyword>
<dbReference type="AlphaFoldDB" id="A0A8D8QW86"/>
<dbReference type="PANTHER" id="PTHR11852:SF0">
    <property type="entry name" value="PLATELET-ACTIVATING FACTOR ACETYLHYDROLASE IB SUBUNIT BETA HOMOLOG"/>
    <property type="match status" value="1"/>
</dbReference>
<evidence type="ECO:0000313" key="1">
    <source>
        <dbReference type="EMBL" id="CAG6639578.1"/>
    </source>
</evidence>
<sequence length="232" mass="26135">MSNPCTEPVKPDDFWGDNLWMSQHERHLLLAKESEPDVIFIGDTVISFLSQTRTWSELFEPLHCLNFGIGFEKIQNTLWRIQDGILDNIKPRVVVIMVGSNNTGDSPEHIAHGILELTKLVQTKLPNAYIVLQELLPRGHRRNPLWEKFFAVNALLKAAVSGSGCKSRIEFIQNDMGELTANDTLSASDFFDFLRLSESGARKVFGPVSDIIVQLLNETEDKQDGKDLSPTE</sequence>